<protein>
    <submittedName>
        <fullName evidence="3">Uncharacterized protein</fullName>
    </submittedName>
</protein>
<dbReference type="AlphaFoldDB" id="A0A423HMH8"/>
<gene>
    <name evidence="3" type="ORF">BK662_17620</name>
</gene>
<dbReference type="Proteomes" id="UP000284002">
    <property type="component" value="Unassembled WGS sequence"/>
</dbReference>
<comment type="caution">
    <text evidence="3">The sequence shown here is derived from an EMBL/GenBank/DDBJ whole genome shotgun (WGS) entry which is preliminary data.</text>
</comment>
<reference evidence="3 4" key="1">
    <citation type="submission" date="2016-10" db="EMBL/GenBank/DDBJ databases">
        <title>Comparative genome analysis of multiple Pseudomonas spp. focuses on biocontrol and plant growth promoting traits.</title>
        <authorList>
            <person name="Tao X.-Y."/>
            <person name="Taylor C.G."/>
        </authorList>
    </citation>
    <scope>NUCLEOTIDE SEQUENCE [LARGE SCALE GENOMIC DNA]</scope>
    <source>
        <strain evidence="3 4">36C6</strain>
    </source>
</reference>
<evidence type="ECO:0000313" key="4">
    <source>
        <dbReference type="Proteomes" id="UP000284002"/>
    </source>
</evidence>
<proteinExistence type="predicted"/>
<name>A0A423HMH8_9PSED</name>
<dbReference type="RefSeq" id="WP_123359254.1">
    <property type="nucleotide sequence ID" value="NZ_MOBM01000024.1"/>
</dbReference>
<organism evidence="3 4">
    <name type="scientific">Pseudomonas frederiksbergensis</name>
    <dbReference type="NCBI Taxonomy" id="104087"/>
    <lineage>
        <taxon>Bacteria</taxon>
        <taxon>Pseudomonadati</taxon>
        <taxon>Pseudomonadota</taxon>
        <taxon>Gammaproteobacteria</taxon>
        <taxon>Pseudomonadales</taxon>
        <taxon>Pseudomonadaceae</taxon>
        <taxon>Pseudomonas</taxon>
    </lineage>
</organism>
<feature type="compositionally biased region" description="Low complexity" evidence="2">
    <location>
        <begin position="36"/>
        <end position="53"/>
    </location>
</feature>
<sequence>MIIGSRDLSVASWNKTAIHTNMLQKDSLFNLASPVQSSQSGFSGVSKTETSTADSDDKKDFDEAFAKMMVNLRKASSKSEGAEGTDAAPLPIATVHNHDATFSANSNDVAGNELATSPYQSPPSSEKTASELFTDYMNQSDAEKLREQLTGVSKEEYEKMSPEEQASLDKRVEELTKEKASAEQQAIKAKIDMVKAELA</sequence>
<feature type="region of interest" description="Disordered" evidence="2">
    <location>
        <begin position="106"/>
        <end position="127"/>
    </location>
</feature>
<accession>A0A423HMH8</accession>
<feature type="coiled-coil region" evidence="1">
    <location>
        <begin position="165"/>
        <end position="197"/>
    </location>
</feature>
<feature type="region of interest" description="Disordered" evidence="2">
    <location>
        <begin position="36"/>
        <end position="57"/>
    </location>
</feature>
<dbReference type="EMBL" id="MOBM01000024">
    <property type="protein sequence ID" value="RON14401.1"/>
    <property type="molecule type" value="Genomic_DNA"/>
</dbReference>
<evidence type="ECO:0000313" key="3">
    <source>
        <dbReference type="EMBL" id="RON14401.1"/>
    </source>
</evidence>
<evidence type="ECO:0000256" key="2">
    <source>
        <dbReference type="SAM" id="MobiDB-lite"/>
    </source>
</evidence>
<keyword evidence="1" id="KW-0175">Coiled coil</keyword>
<evidence type="ECO:0000256" key="1">
    <source>
        <dbReference type="SAM" id="Coils"/>
    </source>
</evidence>